<gene>
    <name evidence="1" type="ORF">BYL167_LOCUS72681</name>
    <name evidence="2" type="ORF">GIL414_LOCUS83669</name>
</gene>
<dbReference type="EMBL" id="CAJOBH010259055">
    <property type="protein sequence ID" value="CAF5152893.1"/>
    <property type="molecule type" value="Genomic_DNA"/>
</dbReference>
<dbReference type="Proteomes" id="UP000681720">
    <property type="component" value="Unassembled WGS sequence"/>
</dbReference>
<evidence type="ECO:0000313" key="2">
    <source>
        <dbReference type="EMBL" id="CAF5219781.1"/>
    </source>
</evidence>
<evidence type="ECO:0000313" key="3">
    <source>
        <dbReference type="Proteomes" id="UP000681720"/>
    </source>
</evidence>
<accession>A0A8S3JJL1</accession>
<name>A0A8S3JJL1_9BILA</name>
<protein>
    <submittedName>
        <fullName evidence="2">Uncharacterized protein</fullName>
    </submittedName>
</protein>
<feature type="non-terminal residue" evidence="2">
    <location>
        <position position="1"/>
    </location>
</feature>
<reference evidence="2" key="1">
    <citation type="submission" date="2021-02" db="EMBL/GenBank/DDBJ databases">
        <authorList>
            <person name="Nowell W R."/>
        </authorList>
    </citation>
    <scope>NUCLEOTIDE SEQUENCE</scope>
</reference>
<comment type="caution">
    <text evidence="2">The sequence shown here is derived from an EMBL/GenBank/DDBJ whole genome shotgun (WGS) entry which is preliminary data.</text>
</comment>
<dbReference type="EMBL" id="CAJOBJ010363795">
    <property type="protein sequence ID" value="CAF5219781.1"/>
    <property type="molecule type" value="Genomic_DNA"/>
</dbReference>
<organism evidence="2 3">
    <name type="scientific">Rotaria magnacalcarata</name>
    <dbReference type="NCBI Taxonomy" id="392030"/>
    <lineage>
        <taxon>Eukaryota</taxon>
        <taxon>Metazoa</taxon>
        <taxon>Spiralia</taxon>
        <taxon>Gnathifera</taxon>
        <taxon>Rotifera</taxon>
        <taxon>Eurotatoria</taxon>
        <taxon>Bdelloidea</taxon>
        <taxon>Philodinida</taxon>
        <taxon>Philodinidae</taxon>
        <taxon>Rotaria</taxon>
    </lineage>
</organism>
<dbReference type="Proteomes" id="UP000681967">
    <property type="component" value="Unassembled WGS sequence"/>
</dbReference>
<sequence>MTLTRQMSESLTAARSFFTLLDRIPAIDNRSTDGKQL</sequence>
<dbReference type="AlphaFoldDB" id="A0A8S3JJL1"/>
<evidence type="ECO:0000313" key="1">
    <source>
        <dbReference type="EMBL" id="CAF5152893.1"/>
    </source>
</evidence>
<proteinExistence type="predicted"/>